<dbReference type="InterPro" id="IPR013783">
    <property type="entry name" value="Ig-like_fold"/>
</dbReference>
<dbReference type="InterPro" id="IPR006101">
    <property type="entry name" value="Glyco_hydro_2"/>
</dbReference>
<evidence type="ECO:0000259" key="15">
    <source>
        <dbReference type="Pfam" id="PF16353"/>
    </source>
</evidence>
<reference evidence="17" key="1">
    <citation type="journal article" date="2019" name="Int. J. Syst. Evol. Microbiol.">
        <title>The Global Catalogue of Microorganisms (GCM) 10K type strain sequencing project: providing services to taxonomists for standard genome sequencing and annotation.</title>
        <authorList>
            <consortium name="The Broad Institute Genomics Platform"/>
            <consortium name="The Broad Institute Genome Sequencing Center for Infectious Disease"/>
            <person name="Wu L."/>
            <person name="Ma J."/>
        </authorList>
    </citation>
    <scope>NUCLEOTIDE SEQUENCE [LARGE SCALE GENOMIC DNA]</scope>
    <source>
        <strain evidence="17">KCTC 42456</strain>
    </source>
</reference>
<evidence type="ECO:0000256" key="5">
    <source>
        <dbReference type="ARBA" id="ARBA00012756"/>
    </source>
</evidence>
<dbReference type="InterPro" id="IPR004199">
    <property type="entry name" value="B-gal_small/dom_5"/>
</dbReference>
<dbReference type="InterPro" id="IPR006104">
    <property type="entry name" value="Glyco_hydro_2_N"/>
</dbReference>
<dbReference type="SUPFAM" id="SSF74650">
    <property type="entry name" value="Galactose mutarotase-like"/>
    <property type="match status" value="1"/>
</dbReference>
<dbReference type="InterPro" id="IPR050347">
    <property type="entry name" value="Bact_Beta-galactosidase"/>
</dbReference>
<gene>
    <name evidence="16" type="ORF">ACFSSE_00685</name>
</gene>
<dbReference type="Proteomes" id="UP001597546">
    <property type="component" value="Unassembled WGS sequence"/>
</dbReference>
<feature type="signal peptide" evidence="10">
    <location>
        <begin position="1"/>
        <end position="23"/>
    </location>
</feature>
<keyword evidence="6 16" id="KW-0378">Hydrolase</keyword>
<dbReference type="Gene3D" id="2.70.98.10">
    <property type="match status" value="1"/>
</dbReference>
<evidence type="ECO:0000256" key="4">
    <source>
        <dbReference type="ARBA" id="ARBA00011245"/>
    </source>
</evidence>
<accession>A0ABW5TLN3</accession>
<dbReference type="InterPro" id="IPR017853">
    <property type="entry name" value="GH"/>
</dbReference>
<evidence type="ECO:0000256" key="1">
    <source>
        <dbReference type="ARBA" id="ARBA00001412"/>
    </source>
</evidence>
<comment type="similarity">
    <text evidence="3">Belongs to the glycosyl hydrolase 2 family.</text>
</comment>
<dbReference type="InterPro" id="IPR011013">
    <property type="entry name" value="Gal_mutarotase_sf_dom"/>
</dbReference>
<keyword evidence="10" id="KW-0732">Signal</keyword>
<feature type="chain" id="PRO_5046755208" description="beta-galactosidase" evidence="10">
    <location>
        <begin position="24"/>
        <end position="927"/>
    </location>
</feature>
<evidence type="ECO:0000256" key="10">
    <source>
        <dbReference type="SAM" id="SignalP"/>
    </source>
</evidence>
<dbReference type="Pfam" id="PF02836">
    <property type="entry name" value="Glyco_hydro_2_C"/>
    <property type="match status" value="1"/>
</dbReference>
<comment type="subunit">
    <text evidence="4">Monomer.</text>
</comment>
<evidence type="ECO:0000259" key="13">
    <source>
        <dbReference type="Pfam" id="PF02837"/>
    </source>
</evidence>
<keyword evidence="7" id="KW-0106">Calcium</keyword>
<dbReference type="InterPro" id="IPR036156">
    <property type="entry name" value="Beta-gal/glucu_dom_sf"/>
</dbReference>
<feature type="domain" description="Glycosyl hydrolases family 2 sugar binding" evidence="13">
    <location>
        <begin position="57"/>
        <end position="186"/>
    </location>
</feature>
<evidence type="ECO:0000259" key="12">
    <source>
        <dbReference type="Pfam" id="PF02836"/>
    </source>
</evidence>
<feature type="domain" description="Beta galactosidase small chain/" evidence="14">
    <location>
        <begin position="729"/>
        <end position="846"/>
    </location>
</feature>
<feature type="domain" description="Glycoside hydrolase family 2 catalytic" evidence="12">
    <location>
        <begin position="296"/>
        <end position="509"/>
    </location>
</feature>
<dbReference type="InterPro" id="IPR014718">
    <property type="entry name" value="GH-type_carb-bd"/>
</dbReference>
<dbReference type="Gene3D" id="2.60.40.10">
    <property type="entry name" value="Immunoglobulins"/>
    <property type="match status" value="2"/>
</dbReference>
<comment type="caution">
    <text evidence="16">The sequence shown here is derived from an EMBL/GenBank/DDBJ whole genome shotgun (WGS) entry which is preliminary data.</text>
</comment>
<evidence type="ECO:0000256" key="8">
    <source>
        <dbReference type="ARBA" id="ARBA00023295"/>
    </source>
</evidence>
<dbReference type="InterPro" id="IPR032312">
    <property type="entry name" value="LacZ_4"/>
</dbReference>
<evidence type="ECO:0000313" key="17">
    <source>
        <dbReference type="Proteomes" id="UP001597546"/>
    </source>
</evidence>
<evidence type="ECO:0000313" key="16">
    <source>
        <dbReference type="EMBL" id="MFD2730211.1"/>
    </source>
</evidence>
<evidence type="ECO:0000256" key="7">
    <source>
        <dbReference type="ARBA" id="ARBA00022837"/>
    </source>
</evidence>
<dbReference type="EC" id="3.2.1.23" evidence="5"/>
<keyword evidence="8" id="KW-0326">Glycosidase</keyword>
<evidence type="ECO:0000259" key="14">
    <source>
        <dbReference type="Pfam" id="PF02929"/>
    </source>
</evidence>
<keyword evidence="17" id="KW-1185">Reference proteome</keyword>
<dbReference type="InterPro" id="IPR008979">
    <property type="entry name" value="Galactose-bd-like_sf"/>
</dbReference>
<protein>
    <recommendedName>
        <fullName evidence="5">beta-galactosidase</fullName>
        <ecNumber evidence="5">3.2.1.23</ecNumber>
    </recommendedName>
    <alternativeName>
        <fullName evidence="9">Lactase</fullName>
    </alternativeName>
</protein>
<sequence length="927" mass="105505">MKSFIKHIAFFSFLMAFLCSANAQQTEKIYLSGKGKDNMVKWDFYCSAGQNAGKWTKIGVPSCWELQGFGKYNYGFDKDSVRGKEIGKYKYQFKVPAAAKGKAVNIVFEGVFTDATVKINGKLAGPTHQGAYYAFKYDISKSIKYGADNLLEVEVAKHSANESVNDAERRGDFWLFGGIFRPVYLEFLPQTHISELAIDAKADGSFQSNISFSGKADEIQLELLDAEGKAFGKTFSQKTEGKSSISLSTNFEDIKLWSAECPNLYHARFTLIYKGQKVHQISKKIGFRTIVVKERDGVFINGVKIKFKGVNRHSFWPTSGRTTSKALSIHDVELMKDMNMNAVRMAHYPPDAHFLAICDSLGLYVMNELAGWHGNYDTQTGKKLLKEMMEPTIHHPSIIFWANGNEGGHNLELDKYFKEFDIQKRPVIHPWAAYGGIDTQHYRQYNYGIGNYMNGHNIVMPTEFLHGLYDGGHGAGLDDYWEAMWSKPSSAGGFLWVFADEGVVRTDKNNVIDTDKDHGPDGILGPFHQKEGSYFTIKEVWSPIKFEVREMTAAFEGDFNIENRYDFTNVNQCTFSWELKKFNVLDSTLAKPVLSGNSNAPDIEPHAKGLLKVALPENWFSYDVLYLTAKDVNQKEIFTWSFPISKPKQIAQEILNQAKADEKVSYATIGESYLIKVKKLQIRINKSTGILESVKSGTNEIPFNNGPVLQEGANNFKGFTAKMDADTLVIASVFNKKESYNTLQWKVYPNGYIQMKVNYFPGEFYTWFAGVNFSFPEAEIKAVEYMGKGPYRVWKNRMKGPKFGVWHKDYNDTETGEIPFVYPEFRGYHANMYWCKFLTKGQDFKVLAEDEDTFLRLFTPAFKDDKWHNYVPIFPKGDISFMQAIPSIGNKTQIAESTGPMGQKNIFYDYEKNPERAKELTLYFDFN</sequence>
<dbReference type="Pfam" id="PF02837">
    <property type="entry name" value="Glyco_hydro_2_N"/>
    <property type="match status" value="1"/>
</dbReference>
<feature type="domain" description="Beta-galactosidase" evidence="15">
    <location>
        <begin position="559"/>
        <end position="618"/>
    </location>
</feature>
<evidence type="ECO:0000256" key="6">
    <source>
        <dbReference type="ARBA" id="ARBA00022801"/>
    </source>
</evidence>
<dbReference type="SUPFAM" id="SSF49785">
    <property type="entry name" value="Galactose-binding domain-like"/>
    <property type="match status" value="1"/>
</dbReference>
<evidence type="ECO:0000259" key="11">
    <source>
        <dbReference type="Pfam" id="PF00703"/>
    </source>
</evidence>
<evidence type="ECO:0000256" key="3">
    <source>
        <dbReference type="ARBA" id="ARBA00007401"/>
    </source>
</evidence>
<dbReference type="Gene3D" id="2.60.120.260">
    <property type="entry name" value="Galactose-binding domain-like"/>
    <property type="match status" value="1"/>
</dbReference>
<dbReference type="PRINTS" id="PR00132">
    <property type="entry name" value="GLHYDRLASE2"/>
</dbReference>
<dbReference type="GO" id="GO:0016787">
    <property type="term" value="F:hydrolase activity"/>
    <property type="evidence" value="ECO:0007669"/>
    <property type="project" value="UniProtKB-KW"/>
</dbReference>
<dbReference type="RefSeq" id="WP_379041233.1">
    <property type="nucleotide sequence ID" value="NZ_JBHSKW010000008.1"/>
</dbReference>
<feature type="domain" description="Glycoside hydrolase family 2 immunoglobulin-like beta-sandwich" evidence="11">
    <location>
        <begin position="192"/>
        <end position="288"/>
    </location>
</feature>
<dbReference type="Pfam" id="PF02929">
    <property type="entry name" value="Bgal_small_N"/>
    <property type="match status" value="1"/>
</dbReference>
<dbReference type="PANTHER" id="PTHR46323:SF2">
    <property type="entry name" value="BETA-GALACTOSIDASE"/>
    <property type="match status" value="1"/>
</dbReference>
<dbReference type="Pfam" id="PF00703">
    <property type="entry name" value="Glyco_hydro_2"/>
    <property type="match status" value="1"/>
</dbReference>
<organism evidence="16 17">
    <name type="scientific">Pedobacter alpinus</name>
    <dbReference type="NCBI Taxonomy" id="1590643"/>
    <lineage>
        <taxon>Bacteria</taxon>
        <taxon>Pseudomonadati</taxon>
        <taxon>Bacteroidota</taxon>
        <taxon>Sphingobacteriia</taxon>
        <taxon>Sphingobacteriales</taxon>
        <taxon>Sphingobacteriaceae</taxon>
        <taxon>Pedobacter</taxon>
    </lineage>
</organism>
<dbReference type="EMBL" id="JBHULV010000003">
    <property type="protein sequence ID" value="MFD2730211.1"/>
    <property type="molecule type" value="Genomic_DNA"/>
</dbReference>
<dbReference type="InterPro" id="IPR006102">
    <property type="entry name" value="Ig-like_GH2"/>
</dbReference>
<dbReference type="PANTHER" id="PTHR46323">
    <property type="entry name" value="BETA-GALACTOSIDASE"/>
    <property type="match status" value="1"/>
</dbReference>
<proteinExistence type="inferred from homology"/>
<evidence type="ECO:0000256" key="9">
    <source>
        <dbReference type="ARBA" id="ARBA00032230"/>
    </source>
</evidence>
<dbReference type="Gene3D" id="3.20.20.80">
    <property type="entry name" value="Glycosidases"/>
    <property type="match status" value="1"/>
</dbReference>
<dbReference type="Pfam" id="PF16353">
    <property type="entry name" value="LacZ_4"/>
    <property type="match status" value="1"/>
</dbReference>
<evidence type="ECO:0000256" key="2">
    <source>
        <dbReference type="ARBA" id="ARBA00001913"/>
    </source>
</evidence>
<dbReference type="SUPFAM" id="SSF51445">
    <property type="entry name" value="(Trans)glycosidases"/>
    <property type="match status" value="1"/>
</dbReference>
<name>A0ABW5TLN3_9SPHI</name>
<dbReference type="InterPro" id="IPR006103">
    <property type="entry name" value="Glyco_hydro_2_cat"/>
</dbReference>
<comment type="catalytic activity">
    <reaction evidence="1">
        <text>Hydrolysis of terminal non-reducing beta-D-galactose residues in beta-D-galactosides.</text>
        <dbReference type="EC" id="3.2.1.23"/>
    </reaction>
</comment>
<comment type="cofactor">
    <cofactor evidence="2">
        <name>Ca(2+)</name>
        <dbReference type="ChEBI" id="CHEBI:29108"/>
    </cofactor>
</comment>
<dbReference type="SUPFAM" id="SSF49303">
    <property type="entry name" value="beta-Galactosidase/glucuronidase domain"/>
    <property type="match status" value="2"/>
</dbReference>